<evidence type="ECO:0000313" key="2">
    <source>
        <dbReference type="EMBL" id="MBT1702583.1"/>
    </source>
</evidence>
<dbReference type="PROSITE" id="PS51257">
    <property type="entry name" value="PROKAR_LIPOPROTEIN"/>
    <property type="match status" value="1"/>
</dbReference>
<keyword evidence="3" id="KW-1185">Reference proteome</keyword>
<keyword evidence="1" id="KW-0732">Signal</keyword>
<evidence type="ECO:0008006" key="4">
    <source>
        <dbReference type="Google" id="ProtNLM"/>
    </source>
</evidence>
<comment type="caution">
    <text evidence="2">The sequence shown here is derived from an EMBL/GenBank/DDBJ whole genome shotgun (WGS) entry which is preliminary data.</text>
</comment>
<evidence type="ECO:0000256" key="1">
    <source>
        <dbReference type="SAM" id="SignalP"/>
    </source>
</evidence>
<proteinExistence type="predicted"/>
<feature type="signal peptide" evidence="1">
    <location>
        <begin position="1"/>
        <end position="26"/>
    </location>
</feature>
<name>A0ABS5VMA4_9BACT</name>
<gene>
    <name evidence="2" type="ORF">KK060_04780</name>
</gene>
<reference evidence="2 3" key="1">
    <citation type="submission" date="2021-05" db="EMBL/GenBank/DDBJ databases">
        <title>A Polyphasic approach of four new species of the genus Ohtaekwangia: Ohtaekwangia histidinii sp. nov., Ohtaekwangia cretensis sp. nov., Ohtaekwangia indiensis sp. nov., Ohtaekwangia reichenbachii sp. nov. from diverse environment.</title>
        <authorList>
            <person name="Octaviana S."/>
        </authorList>
    </citation>
    <scope>NUCLEOTIDE SEQUENCE [LARGE SCALE GENOMIC DNA]</scope>
    <source>
        <strain evidence="2 3">PWU20</strain>
    </source>
</reference>
<accession>A0ABS5VMA4</accession>
<feature type="chain" id="PRO_5046389975" description="Collagen-like protein" evidence="1">
    <location>
        <begin position="27"/>
        <end position="233"/>
    </location>
</feature>
<organism evidence="2 3">
    <name type="scientific">Chryseosolibacter indicus</name>
    <dbReference type="NCBI Taxonomy" id="2782351"/>
    <lineage>
        <taxon>Bacteria</taxon>
        <taxon>Pseudomonadati</taxon>
        <taxon>Bacteroidota</taxon>
        <taxon>Cytophagia</taxon>
        <taxon>Cytophagales</taxon>
        <taxon>Chryseotaleaceae</taxon>
        <taxon>Chryseosolibacter</taxon>
    </lineage>
</organism>
<protein>
    <recommendedName>
        <fullName evidence="4">Collagen-like protein</fullName>
    </recommendedName>
</protein>
<dbReference type="RefSeq" id="WP_254152551.1">
    <property type="nucleotide sequence ID" value="NZ_JAHESD010000006.1"/>
</dbReference>
<dbReference type="EMBL" id="JAHESD010000006">
    <property type="protein sequence ID" value="MBT1702583.1"/>
    <property type="molecule type" value="Genomic_DNA"/>
</dbReference>
<evidence type="ECO:0000313" key="3">
    <source>
        <dbReference type="Proteomes" id="UP000772618"/>
    </source>
</evidence>
<sequence length="233" mass="25455">MNKFSKLIKKSSLLLMAAGFTVAVSSCEGDEGPVGPIGPKGDIGETGAAGAKGEAGETAMKKAGYFEGTIKGTRQDGTAFEESFKYEYSDDAVNFLDYASRVAVSGMSIERYRDGNYADYNPYMYISGYFSDNGGNETWIGSDFQIYFGKELSPSKYFRFEADTYENGDSSIEPATFATTNYVYDTTTGKLSFNFNYHDAGQHNSTGNEVTITGKFNSGDSKFYSEIVSRKSN</sequence>
<dbReference type="Proteomes" id="UP000772618">
    <property type="component" value="Unassembled WGS sequence"/>
</dbReference>